<accession>A0A1R2BD98</accession>
<dbReference type="EMBL" id="MPUH01000733">
    <property type="protein sequence ID" value="OMJ74717.1"/>
    <property type="molecule type" value="Genomic_DNA"/>
</dbReference>
<proteinExistence type="predicted"/>
<comment type="caution">
    <text evidence="3">The sequence shown here is derived from an EMBL/GenBank/DDBJ whole genome shotgun (WGS) entry which is preliminary data.</text>
</comment>
<evidence type="ECO:0000313" key="4">
    <source>
        <dbReference type="Proteomes" id="UP000187209"/>
    </source>
</evidence>
<reference evidence="3 4" key="1">
    <citation type="submission" date="2016-11" db="EMBL/GenBank/DDBJ databases">
        <title>The macronuclear genome of Stentor coeruleus: a giant cell with tiny introns.</title>
        <authorList>
            <person name="Slabodnick M."/>
            <person name="Ruby J.G."/>
            <person name="Reiff S.B."/>
            <person name="Swart E.C."/>
            <person name="Gosai S."/>
            <person name="Prabakaran S."/>
            <person name="Witkowska E."/>
            <person name="Larue G.E."/>
            <person name="Fisher S."/>
            <person name="Freeman R.M."/>
            <person name="Gunawardena J."/>
            <person name="Chu W."/>
            <person name="Stover N.A."/>
            <person name="Gregory B.D."/>
            <person name="Nowacki M."/>
            <person name="Derisi J."/>
            <person name="Roy S.W."/>
            <person name="Marshall W.F."/>
            <person name="Sood P."/>
        </authorList>
    </citation>
    <scope>NUCLEOTIDE SEQUENCE [LARGE SCALE GENOMIC DNA]</scope>
    <source>
        <strain evidence="3">WM001</strain>
    </source>
</reference>
<evidence type="ECO:0000256" key="1">
    <source>
        <dbReference type="SAM" id="SignalP"/>
    </source>
</evidence>
<dbReference type="InterPro" id="IPR055531">
    <property type="entry name" value="DUF7107"/>
</dbReference>
<organism evidence="3 4">
    <name type="scientific">Stentor coeruleus</name>
    <dbReference type="NCBI Taxonomy" id="5963"/>
    <lineage>
        <taxon>Eukaryota</taxon>
        <taxon>Sar</taxon>
        <taxon>Alveolata</taxon>
        <taxon>Ciliophora</taxon>
        <taxon>Postciliodesmatophora</taxon>
        <taxon>Heterotrichea</taxon>
        <taxon>Heterotrichida</taxon>
        <taxon>Stentoridae</taxon>
        <taxon>Stentor</taxon>
    </lineage>
</organism>
<feature type="chain" id="PRO_5012593671" description="DUF7107 domain-containing protein" evidence="1">
    <location>
        <begin position="17"/>
        <end position="363"/>
    </location>
</feature>
<gene>
    <name evidence="3" type="ORF">SteCoe_26293</name>
</gene>
<feature type="domain" description="DUF7107" evidence="2">
    <location>
        <begin position="129"/>
        <end position="176"/>
    </location>
</feature>
<dbReference type="Pfam" id="PF23416">
    <property type="entry name" value="DUF7107"/>
    <property type="match status" value="1"/>
</dbReference>
<dbReference type="OrthoDB" id="322566at2759"/>
<dbReference type="AlphaFoldDB" id="A0A1R2BD98"/>
<evidence type="ECO:0000259" key="2">
    <source>
        <dbReference type="Pfam" id="PF23416"/>
    </source>
</evidence>
<sequence>MLKLYLSLTFLILSQAMDIYIENECYSFSCENRLLQNSIENCVEVNANKTEIIFRGCDIRSELACDYFAYYDQPEKDWENITCGSAPKEKSDCEAQNIRETGESCCSEINCISGNCVNYICKGKYSGSRCASSEECLPSNYCADDYTCKQLMKYGDTCTKDEECPIGGGCDYGICTELFSLIIGNITSDHKFCQSNFTVDGKCDILTVKISGSEYLLYTPFMCSEGDICEYYLSNDTLYDKTPCKCAGYKNLPEGFCGDHLLYVTSVMDFVISELKYSTSDCSGYKTHTDQPKYLYECKSISAEKYTFWENTYFQSRYWNLFVTGSLDECASNFDLWDPFYTYRDYAFSFYLYFSSGFMLLFY</sequence>
<protein>
    <recommendedName>
        <fullName evidence="2">DUF7107 domain-containing protein</fullName>
    </recommendedName>
</protein>
<name>A0A1R2BD98_9CILI</name>
<feature type="signal peptide" evidence="1">
    <location>
        <begin position="1"/>
        <end position="16"/>
    </location>
</feature>
<dbReference type="Proteomes" id="UP000187209">
    <property type="component" value="Unassembled WGS sequence"/>
</dbReference>
<keyword evidence="4" id="KW-1185">Reference proteome</keyword>
<keyword evidence="1" id="KW-0732">Signal</keyword>
<evidence type="ECO:0000313" key="3">
    <source>
        <dbReference type="EMBL" id="OMJ74717.1"/>
    </source>
</evidence>